<gene>
    <name evidence="2" type="ORF">MALV_27250</name>
</gene>
<sequence length="64" mass="7112">MSTEKPPPVTEQHHKEAERIMQSYDESRPTATLPGSLGTVSGTAVNDWLDDDGKPIYGRRDGER</sequence>
<protein>
    <submittedName>
        <fullName evidence="2">Uncharacterized protein</fullName>
    </submittedName>
</protein>
<reference evidence="2 3" key="1">
    <citation type="journal article" date="2019" name="Emerg. Microbes Infect.">
        <title>Comprehensive subspecies identification of 175 nontuberculous mycobacteria species based on 7547 genomic profiles.</title>
        <authorList>
            <person name="Matsumoto Y."/>
            <person name="Kinjo T."/>
            <person name="Motooka D."/>
            <person name="Nabeya D."/>
            <person name="Jung N."/>
            <person name="Uechi K."/>
            <person name="Horii T."/>
            <person name="Iida T."/>
            <person name="Fujita J."/>
            <person name="Nakamura S."/>
        </authorList>
    </citation>
    <scope>NUCLEOTIDE SEQUENCE [LARGE SCALE GENOMIC DNA]</scope>
    <source>
        <strain evidence="2 3">JCM 12272</strain>
    </source>
</reference>
<accession>A0A6N4URT3</accession>
<dbReference type="Proteomes" id="UP000466906">
    <property type="component" value="Chromosome"/>
</dbReference>
<keyword evidence="3" id="KW-1185">Reference proteome</keyword>
<name>A0A6N4URT3_9MYCO</name>
<organism evidence="2 3">
    <name type="scientific">Mycolicibacterium alvei</name>
    <dbReference type="NCBI Taxonomy" id="67081"/>
    <lineage>
        <taxon>Bacteria</taxon>
        <taxon>Bacillati</taxon>
        <taxon>Actinomycetota</taxon>
        <taxon>Actinomycetes</taxon>
        <taxon>Mycobacteriales</taxon>
        <taxon>Mycobacteriaceae</taxon>
        <taxon>Mycolicibacterium</taxon>
    </lineage>
</organism>
<dbReference type="AlphaFoldDB" id="A0A6N4URT3"/>
<evidence type="ECO:0000256" key="1">
    <source>
        <dbReference type="SAM" id="MobiDB-lite"/>
    </source>
</evidence>
<dbReference type="KEGG" id="malv:MALV_27250"/>
<feature type="region of interest" description="Disordered" evidence="1">
    <location>
        <begin position="22"/>
        <end position="64"/>
    </location>
</feature>
<proteinExistence type="predicted"/>
<evidence type="ECO:0000313" key="3">
    <source>
        <dbReference type="Proteomes" id="UP000466906"/>
    </source>
</evidence>
<feature type="compositionally biased region" description="Basic and acidic residues" evidence="1">
    <location>
        <begin position="51"/>
        <end position="64"/>
    </location>
</feature>
<dbReference type="RefSeq" id="WP_163664702.1">
    <property type="nucleotide sequence ID" value="NZ_AP022565.1"/>
</dbReference>
<evidence type="ECO:0000313" key="2">
    <source>
        <dbReference type="EMBL" id="BBX27600.1"/>
    </source>
</evidence>
<dbReference type="EMBL" id="AP022565">
    <property type="protein sequence ID" value="BBX27600.1"/>
    <property type="molecule type" value="Genomic_DNA"/>
</dbReference>